<evidence type="ECO:0000256" key="1">
    <source>
        <dbReference type="SAM" id="Phobius"/>
    </source>
</evidence>
<dbReference type="Proteomes" id="UP000280834">
    <property type="component" value="Unassembled WGS sequence"/>
</dbReference>
<protein>
    <submittedName>
        <fullName evidence="4">Dolichyl-diphosphooligosaccharide--protein glycosyltransferase subunit 4</fullName>
    </submittedName>
</protein>
<evidence type="ECO:0000313" key="3">
    <source>
        <dbReference type="Proteomes" id="UP000280834"/>
    </source>
</evidence>
<evidence type="ECO:0000313" key="2">
    <source>
        <dbReference type="EMBL" id="VDO40246.1"/>
    </source>
</evidence>
<reference evidence="4" key="1">
    <citation type="submission" date="2017-02" db="UniProtKB">
        <authorList>
            <consortium name="WormBaseParasite"/>
        </authorList>
    </citation>
    <scope>IDENTIFICATION</scope>
</reference>
<reference evidence="2 3" key="2">
    <citation type="submission" date="2018-11" db="EMBL/GenBank/DDBJ databases">
        <authorList>
            <consortium name="Pathogen Informatics"/>
        </authorList>
    </citation>
    <scope>NUCLEOTIDE SEQUENCE [LARGE SCALE GENOMIC DNA]</scope>
</reference>
<evidence type="ECO:0000313" key="4">
    <source>
        <dbReference type="WBParaSite" id="BTMF_0001378901-mRNA-1"/>
    </source>
</evidence>
<keyword evidence="1" id="KW-0812">Transmembrane</keyword>
<dbReference type="AlphaFoldDB" id="A0A0R3R1A2"/>
<sequence>MFVLKTVLIDNSLLSLFAFFSMILTVSVVAHNIYYV</sequence>
<keyword evidence="1" id="KW-0472">Membrane</keyword>
<organism evidence="4">
    <name type="scientific">Brugia timori</name>
    <dbReference type="NCBI Taxonomy" id="42155"/>
    <lineage>
        <taxon>Eukaryota</taxon>
        <taxon>Metazoa</taxon>
        <taxon>Ecdysozoa</taxon>
        <taxon>Nematoda</taxon>
        <taxon>Chromadorea</taxon>
        <taxon>Rhabditida</taxon>
        <taxon>Spirurina</taxon>
        <taxon>Spiruromorpha</taxon>
        <taxon>Filarioidea</taxon>
        <taxon>Onchocercidae</taxon>
        <taxon>Brugia</taxon>
    </lineage>
</organism>
<gene>
    <name evidence="2" type="ORF">BTMF_LOCUS11788</name>
</gene>
<accession>A0A0R3R1A2</accession>
<proteinExistence type="predicted"/>
<keyword evidence="1" id="KW-1133">Transmembrane helix</keyword>
<dbReference type="WBParaSite" id="BTMF_0001378901-mRNA-1">
    <property type="protein sequence ID" value="BTMF_0001378901-mRNA-1"/>
    <property type="gene ID" value="BTMF_0001378901"/>
</dbReference>
<feature type="transmembrane region" description="Helical" evidence="1">
    <location>
        <begin position="12"/>
        <end position="34"/>
    </location>
</feature>
<name>A0A0R3R1A2_9BILA</name>
<dbReference type="EMBL" id="UZAG01018592">
    <property type="protein sequence ID" value="VDO40246.1"/>
    <property type="molecule type" value="Genomic_DNA"/>
</dbReference>
<keyword evidence="3" id="KW-1185">Reference proteome</keyword>